<dbReference type="CDD" id="cd16894">
    <property type="entry name" value="MltD-like"/>
    <property type="match status" value="1"/>
</dbReference>
<dbReference type="InterPro" id="IPR023346">
    <property type="entry name" value="Lysozyme-like_dom_sf"/>
</dbReference>
<organism evidence="3 4">
    <name type="scientific">Hymenobacter caeli</name>
    <dbReference type="NCBI Taxonomy" id="2735894"/>
    <lineage>
        <taxon>Bacteria</taxon>
        <taxon>Pseudomonadati</taxon>
        <taxon>Bacteroidota</taxon>
        <taxon>Cytophagia</taxon>
        <taxon>Cytophagales</taxon>
        <taxon>Hymenobacteraceae</taxon>
        <taxon>Hymenobacter</taxon>
    </lineage>
</organism>
<dbReference type="PANTHER" id="PTHR33734">
    <property type="entry name" value="LYSM DOMAIN-CONTAINING GPI-ANCHORED PROTEIN 2"/>
    <property type="match status" value="1"/>
</dbReference>
<dbReference type="RefSeq" id="WP_173811134.1">
    <property type="nucleotide sequence ID" value="NZ_JABSNP010000016.1"/>
</dbReference>
<dbReference type="PROSITE" id="PS51782">
    <property type="entry name" value="LYSM"/>
    <property type="match status" value="3"/>
</dbReference>
<dbReference type="Proteomes" id="UP000779507">
    <property type="component" value="Unassembled WGS sequence"/>
</dbReference>
<dbReference type="SMART" id="SM00257">
    <property type="entry name" value="LysM"/>
    <property type="match status" value="3"/>
</dbReference>
<feature type="region of interest" description="Disordered" evidence="1">
    <location>
        <begin position="672"/>
        <end position="691"/>
    </location>
</feature>
<feature type="compositionally biased region" description="Low complexity" evidence="1">
    <location>
        <begin position="640"/>
        <end position="653"/>
    </location>
</feature>
<evidence type="ECO:0000256" key="1">
    <source>
        <dbReference type="SAM" id="MobiDB-lite"/>
    </source>
</evidence>
<evidence type="ECO:0000259" key="2">
    <source>
        <dbReference type="PROSITE" id="PS51782"/>
    </source>
</evidence>
<keyword evidence="4" id="KW-1185">Reference proteome</keyword>
<feature type="domain" description="LysM" evidence="2">
    <location>
        <begin position="696"/>
        <end position="739"/>
    </location>
</feature>
<name>A0ABX2FV45_9BACT</name>
<feature type="domain" description="LysM" evidence="2">
    <location>
        <begin position="362"/>
        <end position="406"/>
    </location>
</feature>
<dbReference type="Gene3D" id="1.10.530.10">
    <property type="match status" value="1"/>
</dbReference>
<gene>
    <name evidence="3" type="ORF">HNP98_003202</name>
</gene>
<dbReference type="InterPro" id="IPR036779">
    <property type="entry name" value="LysM_dom_sf"/>
</dbReference>
<proteinExistence type="predicted"/>
<reference evidence="3 4" key="1">
    <citation type="submission" date="2020-05" db="EMBL/GenBank/DDBJ databases">
        <title>Genomic Encyclopedia of Type Strains, Phase IV (KMG-V): Genome sequencing to study the core and pangenomes of soil and plant-associated prokaryotes.</title>
        <authorList>
            <person name="Whitman W."/>
        </authorList>
    </citation>
    <scope>NUCLEOTIDE SEQUENCE [LARGE SCALE GENOMIC DNA]</scope>
    <source>
        <strain evidence="3 4">9A</strain>
    </source>
</reference>
<feature type="domain" description="LysM" evidence="2">
    <location>
        <begin position="592"/>
        <end position="636"/>
    </location>
</feature>
<dbReference type="Pfam" id="PF01464">
    <property type="entry name" value="SLT"/>
    <property type="match status" value="1"/>
</dbReference>
<dbReference type="PANTHER" id="PTHR33734:SF22">
    <property type="entry name" value="MEMBRANE-BOUND LYTIC MUREIN TRANSGLYCOSYLASE D"/>
    <property type="match status" value="1"/>
</dbReference>
<feature type="region of interest" description="Disordered" evidence="1">
    <location>
        <begin position="417"/>
        <end position="481"/>
    </location>
</feature>
<sequence length="745" mass="77860">MLLALLALAGGPAAAQGPPRPRPAVPAEMDALGLHLVLTEEAQHLVQLRADALVRHQPSFQARVDLADAAFPLIDQTLQQAGVPRDFRYLALQESALQPDAQSPHGAVGYWQFKRETATALGLRVDAAVDERRHLAASTRGAARYLTQNNAALHNWLDALLSYYTGLGGVRPYTLPTDAGATEMAITADTSPYVLMFLAQKVAYEPACGLNPHPARLRELPAAPGQGLAQQAQALGVTVADLAAQNRWLLAATVPADGRAYTLVVPGATDARAAAVLARQSAGADPALPAPPAPDARHAGQVRLNGLRALIAQPGDTPGDLARRGGLRLPRFLRDNELSPLDGVVPGRPYYLEGKRDAADVEYYVVRPNETVADVAQRFGIRQHALLSKNRLAGREALRPGRVLWLRHTRPGDVAVEYRPPAETAPPARPVAGAPAYRPAAGPNPAPVRYDTADADDSADSLSGWPAPRPGRPRPLASGPAPIPAAATVVYRPAPPRPAPAPVPVIDEPADDEPVPAPVAAVPERRPALPPAPAPAGPVVRPVPIAVRPVVTPVTTPTRPVMAPVRPTPAAAPKALAQPAATAAAAGLAAPGRYQVQPHEGVYAIARRYNLRPADLLAWNQLPPNAGLAVGQVLRLSPPSAPGAPAAPTATPRPALPGPGPVAEAPASTRNITYQPRPAAPGAGGAPAPPAPGAAVWHAVLPGETLYALAKRYQVTVSDLQAWNKKPDASVRLGEVLRMNAPLAR</sequence>
<comment type="caution">
    <text evidence="3">The sequence shown here is derived from an EMBL/GenBank/DDBJ whole genome shotgun (WGS) entry which is preliminary data.</text>
</comment>
<dbReference type="CDD" id="cd00118">
    <property type="entry name" value="LysM"/>
    <property type="match status" value="2"/>
</dbReference>
<dbReference type="Gene3D" id="3.10.350.10">
    <property type="entry name" value="LysM domain"/>
    <property type="match status" value="3"/>
</dbReference>
<dbReference type="InterPro" id="IPR018392">
    <property type="entry name" value="LysM"/>
</dbReference>
<dbReference type="EMBL" id="JABSNP010000016">
    <property type="protein sequence ID" value="NRT20361.1"/>
    <property type="molecule type" value="Genomic_DNA"/>
</dbReference>
<protein>
    <submittedName>
        <fullName evidence="3">Membrane-bound lytic murein transglycosylase D</fullName>
    </submittedName>
</protein>
<dbReference type="SUPFAM" id="SSF53955">
    <property type="entry name" value="Lysozyme-like"/>
    <property type="match status" value="1"/>
</dbReference>
<feature type="compositionally biased region" description="Low complexity" evidence="1">
    <location>
        <begin position="430"/>
        <end position="443"/>
    </location>
</feature>
<evidence type="ECO:0000313" key="3">
    <source>
        <dbReference type="EMBL" id="NRT20361.1"/>
    </source>
</evidence>
<feature type="region of interest" description="Disordered" evidence="1">
    <location>
        <begin position="640"/>
        <end position="666"/>
    </location>
</feature>
<dbReference type="SUPFAM" id="SSF54106">
    <property type="entry name" value="LysM domain"/>
    <property type="match status" value="3"/>
</dbReference>
<accession>A0ABX2FV45</accession>
<dbReference type="InterPro" id="IPR008258">
    <property type="entry name" value="Transglycosylase_SLT_dom_1"/>
</dbReference>
<evidence type="ECO:0000313" key="4">
    <source>
        <dbReference type="Proteomes" id="UP000779507"/>
    </source>
</evidence>
<dbReference type="Pfam" id="PF01476">
    <property type="entry name" value="LysM"/>
    <property type="match status" value="3"/>
</dbReference>